<protein>
    <recommendedName>
        <fullName evidence="4">DUF1304 domain-containing protein</fullName>
    </recommendedName>
</protein>
<accession>A0ABS4FB45</accession>
<reference evidence="2 3" key="1">
    <citation type="submission" date="2021-03" db="EMBL/GenBank/DDBJ databases">
        <title>Genomic Encyclopedia of Type Strains, Phase IV (KMG-IV): sequencing the most valuable type-strain genomes for metagenomic binning, comparative biology and taxonomic classification.</title>
        <authorList>
            <person name="Goeker M."/>
        </authorList>
    </citation>
    <scope>NUCLEOTIDE SEQUENCE [LARGE SCALE GENOMIC DNA]</scope>
    <source>
        <strain evidence="2 3">DSM 15596</strain>
    </source>
</reference>
<keyword evidence="3" id="KW-1185">Reference proteome</keyword>
<evidence type="ECO:0000256" key="1">
    <source>
        <dbReference type="SAM" id="Phobius"/>
    </source>
</evidence>
<feature type="transmembrane region" description="Helical" evidence="1">
    <location>
        <begin position="105"/>
        <end position="124"/>
    </location>
</feature>
<evidence type="ECO:0008006" key="4">
    <source>
        <dbReference type="Google" id="ProtNLM"/>
    </source>
</evidence>
<feature type="transmembrane region" description="Helical" evidence="1">
    <location>
        <begin position="70"/>
        <end position="93"/>
    </location>
</feature>
<dbReference type="Proteomes" id="UP000706926">
    <property type="component" value="Unassembled WGS sequence"/>
</dbReference>
<sequence length="125" mass="13762">MIAAVIGSVAFFIASILYILLALGLPYGEFAMGGKYRIMPTSMRYMCAFSVLIQWFAILILLQTAGLIPFIFSSGITKGLCFFFAVYLSINSVMNALSKSKKEKYIFTPLSVITAICFWVTAVLA</sequence>
<name>A0ABS4FB45_9BACL</name>
<keyword evidence="1" id="KW-1133">Transmembrane helix</keyword>
<dbReference type="RefSeq" id="WP_210094787.1">
    <property type="nucleotide sequence ID" value="NZ_CP139098.1"/>
</dbReference>
<keyword evidence="1" id="KW-0812">Transmembrane</keyword>
<proteinExistence type="predicted"/>
<evidence type="ECO:0000313" key="2">
    <source>
        <dbReference type="EMBL" id="MBP1893466.1"/>
    </source>
</evidence>
<keyword evidence="1" id="KW-0472">Membrane</keyword>
<feature type="transmembrane region" description="Helical" evidence="1">
    <location>
        <begin position="45"/>
        <end position="64"/>
    </location>
</feature>
<gene>
    <name evidence="2" type="ORF">J2Z18_002568</name>
</gene>
<organism evidence="2 3">
    <name type="scientific">Paenibacillus lactis</name>
    <dbReference type="NCBI Taxonomy" id="228574"/>
    <lineage>
        <taxon>Bacteria</taxon>
        <taxon>Bacillati</taxon>
        <taxon>Bacillota</taxon>
        <taxon>Bacilli</taxon>
        <taxon>Bacillales</taxon>
        <taxon>Paenibacillaceae</taxon>
        <taxon>Paenibacillus</taxon>
    </lineage>
</organism>
<evidence type="ECO:0000313" key="3">
    <source>
        <dbReference type="Proteomes" id="UP000706926"/>
    </source>
</evidence>
<feature type="transmembrane region" description="Helical" evidence="1">
    <location>
        <begin position="6"/>
        <end position="25"/>
    </location>
</feature>
<dbReference type="EMBL" id="JAGGKI010000005">
    <property type="protein sequence ID" value="MBP1893466.1"/>
    <property type="molecule type" value="Genomic_DNA"/>
</dbReference>
<dbReference type="GeneID" id="95404556"/>
<comment type="caution">
    <text evidence="2">The sequence shown here is derived from an EMBL/GenBank/DDBJ whole genome shotgun (WGS) entry which is preliminary data.</text>
</comment>